<evidence type="ECO:0000313" key="3">
    <source>
        <dbReference type="EMBL" id="SNV79801.1"/>
    </source>
</evidence>
<reference evidence="3 4" key="1">
    <citation type="submission" date="2017-06" db="EMBL/GenBank/DDBJ databases">
        <authorList>
            <consortium name="Pathogen Informatics"/>
        </authorList>
    </citation>
    <scope>NUCLEOTIDE SEQUENCE [LARGE SCALE GENOMIC DNA]</scope>
    <source>
        <strain evidence="3 4">NCTC13015</strain>
    </source>
</reference>
<feature type="region of interest" description="Disordered" evidence="1">
    <location>
        <begin position="34"/>
        <end position="107"/>
    </location>
</feature>
<feature type="compositionally biased region" description="Acidic residues" evidence="1">
    <location>
        <begin position="59"/>
        <end position="68"/>
    </location>
</feature>
<feature type="chain" id="PRO_5039274074" description="Secreted protein" evidence="2">
    <location>
        <begin position="21"/>
        <end position="202"/>
    </location>
</feature>
<evidence type="ECO:0000256" key="2">
    <source>
        <dbReference type="SAM" id="SignalP"/>
    </source>
</evidence>
<proteinExistence type="predicted"/>
<feature type="compositionally biased region" description="Low complexity" evidence="1">
    <location>
        <begin position="40"/>
        <end position="58"/>
    </location>
</feature>
<dbReference type="Proteomes" id="UP000215374">
    <property type="component" value="Chromosome 1"/>
</dbReference>
<accession>A0A240A8P0</accession>
<dbReference type="PROSITE" id="PS51257">
    <property type="entry name" value="PROKAR_LIPOPROTEIN"/>
    <property type="match status" value="1"/>
</dbReference>
<dbReference type="EMBL" id="LT906467">
    <property type="protein sequence ID" value="SNV79801.1"/>
    <property type="molecule type" value="Genomic_DNA"/>
</dbReference>
<evidence type="ECO:0008006" key="5">
    <source>
        <dbReference type="Google" id="ProtNLM"/>
    </source>
</evidence>
<name>A0A240A8P0_9CORY</name>
<feature type="signal peptide" evidence="2">
    <location>
        <begin position="1"/>
        <end position="20"/>
    </location>
</feature>
<keyword evidence="2" id="KW-0732">Signal</keyword>
<gene>
    <name evidence="3" type="ORF">SAMEA4535761_01932</name>
</gene>
<dbReference type="RefSeq" id="WP_144311839.1">
    <property type="nucleotide sequence ID" value="NZ_CP009211.1"/>
</dbReference>
<feature type="compositionally biased region" description="Low complexity" evidence="1">
    <location>
        <begin position="69"/>
        <end position="95"/>
    </location>
</feature>
<evidence type="ECO:0000313" key="4">
    <source>
        <dbReference type="Proteomes" id="UP000215374"/>
    </source>
</evidence>
<protein>
    <recommendedName>
        <fullName evidence="5">Secreted protein</fullName>
    </recommendedName>
</protein>
<dbReference type="AlphaFoldDB" id="A0A240A8P0"/>
<dbReference type="OrthoDB" id="4427841at2"/>
<evidence type="ECO:0000256" key="1">
    <source>
        <dbReference type="SAM" id="MobiDB-lite"/>
    </source>
</evidence>
<organism evidence="3 4">
    <name type="scientific">Corynebacterium imitans</name>
    <dbReference type="NCBI Taxonomy" id="156978"/>
    <lineage>
        <taxon>Bacteria</taxon>
        <taxon>Bacillati</taxon>
        <taxon>Actinomycetota</taxon>
        <taxon>Actinomycetes</taxon>
        <taxon>Mycobacteriales</taxon>
        <taxon>Corynebacteriaceae</taxon>
        <taxon>Corynebacterium</taxon>
    </lineage>
</organism>
<sequence length="202" mass="21451">MKRNRTQSLLVAVIATVALAGCAASAEEEARLAEPVIDFPATSTTATPTTESSPTTTASDDEDEDETETSSSKTSSSSKKTSTETSTSKSTSTRKTSTRRSPREEVREQVITETIAVDDGSNGCAWPEQGAGSGNQEYSTFCDGAWARTVMPDTGQEYFWASKDGGWVSVDPHGTNENGACWAREDFAQAPAAVKNAVPFCN</sequence>